<dbReference type="EMBL" id="LSYS01006902">
    <property type="protein sequence ID" value="OPJ73114.1"/>
    <property type="molecule type" value="Genomic_DNA"/>
</dbReference>
<dbReference type="InterPro" id="IPR004171">
    <property type="entry name" value="cAMP_dep_PKI"/>
</dbReference>
<dbReference type="OrthoDB" id="6380180at2759"/>
<dbReference type="Proteomes" id="UP000190648">
    <property type="component" value="Unassembled WGS sequence"/>
</dbReference>
<keyword evidence="3" id="KW-0649">Protein kinase inhibitor</keyword>
<comment type="similarity">
    <text evidence="2">Belongs to the PKI family.</text>
</comment>
<comment type="caution">
    <text evidence="5">The sequence shown here is derived from an EMBL/GenBank/DDBJ whole genome shotgun (WGS) entry which is preliminary data.</text>
</comment>
<dbReference type="GO" id="GO:0004862">
    <property type="term" value="F:cAMP-dependent protein kinase inhibitor activity"/>
    <property type="evidence" value="ECO:0007669"/>
    <property type="project" value="InterPro"/>
</dbReference>
<feature type="region of interest" description="Disordered" evidence="4">
    <location>
        <begin position="40"/>
        <end position="104"/>
    </location>
</feature>
<accession>A0A1V4JLY6</accession>
<evidence type="ECO:0000256" key="4">
    <source>
        <dbReference type="SAM" id="MobiDB-lite"/>
    </source>
</evidence>
<gene>
    <name evidence="5" type="primary">PKIB</name>
    <name evidence="5" type="ORF">AV530_005523</name>
</gene>
<evidence type="ECO:0000256" key="1">
    <source>
        <dbReference type="ARBA" id="ARBA00002844"/>
    </source>
</evidence>
<evidence type="ECO:0000256" key="3">
    <source>
        <dbReference type="ARBA" id="ARBA00023013"/>
    </source>
</evidence>
<comment type="function">
    <text evidence="1">Extremely potent competitive inhibitor of cAMP-dependent protein kinase activity, this protein interacts with the catalytic subunit of the enzyme after the cAMP-induced dissociation of its regulatory chains.</text>
</comment>
<evidence type="ECO:0000313" key="6">
    <source>
        <dbReference type="Proteomes" id="UP000190648"/>
    </source>
</evidence>
<protein>
    <submittedName>
        <fullName evidence="5">cAMP-dependent protein kinase inhibitor beta</fullName>
    </submittedName>
</protein>
<dbReference type="Pfam" id="PF02827">
    <property type="entry name" value="PKI"/>
    <property type="match status" value="1"/>
</dbReference>
<keyword evidence="6" id="KW-1185">Reference proteome</keyword>
<organism evidence="5 6">
    <name type="scientific">Patagioenas fasciata monilis</name>
    <dbReference type="NCBI Taxonomy" id="372326"/>
    <lineage>
        <taxon>Eukaryota</taxon>
        <taxon>Metazoa</taxon>
        <taxon>Chordata</taxon>
        <taxon>Craniata</taxon>
        <taxon>Vertebrata</taxon>
        <taxon>Euteleostomi</taxon>
        <taxon>Archelosauria</taxon>
        <taxon>Archosauria</taxon>
        <taxon>Dinosauria</taxon>
        <taxon>Saurischia</taxon>
        <taxon>Theropoda</taxon>
        <taxon>Coelurosauria</taxon>
        <taxon>Aves</taxon>
        <taxon>Neognathae</taxon>
        <taxon>Neoaves</taxon>
        <taxon>Columbimorphae</taxon>
        <taxon>Columbiformes</taxon>
        <taxon>Columbidae</taxon>
        <taxon>Patagioenas</taxon>
    </lineage>
</organism>
<dbReference type="STRING" id="372326.A0A1V4JLY6"/>
<reference evidence="5 6" key="1">
    <citation type="submission" date="2016-02" db="EMBL/GenBank/DDBJ databases">
        <title>Band-tailed pigeon sequencing and assembly.</title>
        <authorList>
            <person name="Soares A.E."/>
            <person name="Novak B.J."/>
            <person name="Rice E.S."/>
            <person name="O'Connell B."/>
            <person name="Chang D."/>
            <person name="Weber S."/>
            <person name="Shapiro B."/>
        </authorList>
    </citation>
    <scope>NUCLEOTIDE SEQUENCE [LARGE SCALE GENOMIC DNA]</scope>
    <source>
        <strain evidence="5">BTP2013</strain>
        <tissue evidence="5">Blood</tissue>
    </source>
</reference>
<dbReference type="PANTHER" id="PTHR15416">
    <property type="entry name" value="CAMP-DEPENDENT PROTEIN KINASE INHIBITOR/PKI"/>
    <property type="match status" value="1"/>
</dbReference>
<evidence type="ECO:0000313" key="5">
    <source>
        <dbReference type="EMBL" id="OPJ73114.1"/>
    </source>
</evidence>
<proteinExistence type="inferred from homology"/>
<evidence type="ECO:0000256" key="2">
    <source>
        <dbReference type="ARBA" id="ARBA00006393"/>
    </source>
</evidence>
<name>A0A1V4JLY6_PATFA</name>
<sequence length="104" mass="10776">MQLFLGVSGIHQPLFAVLCCYEEKESAMTDVEPVVTDFAASGRAGRRNALPDILGSPAGAGTSDLPHKLAELSVSEDEGAEGGEAPSSKALLESQEAEGRSNDS</sequence>
<dbReference type="AlphaFoldDB" id="A0A1V4JLY6"/>